<dbReference type="RefSeq" id="WP_316426769.1">
    <property type="nucleotide sequence ID" value="NZ_CP130144.1"/>
</dbReference>
<sequence length="499" mass="54146">MSDLTRHAMTPLSWVIEVFGTSITVSCVAGLQVPAIAQSVSDSHPSSKPTLLAQSFGNSNAIVSEDEVIRQVANGIGLRRTGSKHSTSPPTATLTTPLPPVQPAQAGILPPSPSAQSRSTTRFTLPTHLQSQPISVQKAYPTPTKPVLDQAEFSQLPDRQNGSLLRNPLRTNALTPANLVFQGIYLYQGDETSARARLTGVYPLSPNVIFGGTVDVVTGRAFSDTPDEGFNVNELYVAVSPREAPGLRFVVGQLDLTSYFDRNSFAKDGATHFFNSVFQTNPALSATGISSRPGALVNLSLGDHFEAKAAVFSSARGLTDFALDAFVGEVGVRAGNLIVRGTYATDRDAGSKTGFDEIFSFNRGNNQFGLLKGDREEAYGVNAELFIPNLKLGLFGRYGRYNNLELNEGGDTYSFGFTFLDVLTRNDRFGIGYGRGLSNAQLQREDTNPNVLEVFYDFRLLSGLRLGFSVQSRNDFTDTIAGVRLRTEFDVLPRFQFPE</sequence>
<accession>A0AA96X3K6</accession>
<evidence type="ECO:0000313" key="3">
    <source>
        <dbReference type="EMBL" id="WNZ44900.1"/>
    </source>
</evidence>
<comment type="similarity">
    <text evidence="1">Belongs to the OprB family.</text>
</comment>
<gene>
    <name evidence="3" type="ORF">Q2T42_24195</name>
</gene>
<reference evidence="3" key="2">
    <citation type="submission" date="2023-07" db="EMBL/GenBank/DDBJ databases">
        <authorList>
            <person name="Bai X.-H."/>
            <person name="Wang H.-H."/>
            <person name="Wang J."/>
            <person name="Ma M.-Y."/>
            <person name="Hu H.-H."/>
            <person name="Song Z.-L."/>
            <person name="Ma H.-G."/>
            <person name="Fan Y."/>
            <person name="Du C.-Y."/>
            <person name="Xu J.-C."/>
        </authorList>
    </citation>
    <scope>NUCLEOTIDE SEQUENCE</scope>
    <source>
        <strain evidence="3">CZ1</strain>
    </source>
</reference>
<organism evidence="3">
    <name type="scientific">Leptolyngbya boryana CZ1</name>
    <dbReference type="NCBI Taxonomy" id="3060204"/>
    <lineage>
        <taxon>Bacteria</taxon>
        <taxon>Bacillati</taxon>
        <taxon>Cyanobacteriota</taxon>
        <taxon>Cyanophyceae</taxon>
        <taxon>Leptolyngbyales</taxon>
        <taxon>Leptolyngbyaceae</taxon>
        <taxon>Leptolyngbya group</taxon>
        <taxon>Leptolyngbya</taxon>
    </lineage>
</organism>
<evidence type="ECO:0000256" key="1">
    <source>
        <dbReference type="ARBA" id="ARBA00008769"/>
    </source>
</evidence>
<protein>
    <recommendedName>
        <fullName evidence="4">Porin</fullName>
    </recommendedName>
</protein>
<dbReference type="AlphaFoldDB" id="A0AA96X3K6"/>
<feature type="region of interest" description="Disordered" evidence="2">
    <location>
        <begin position="78"/>
        <end position="119"/>
    </location>
</feature>
<reference evidence="3" key="1">
    <citation type="journal article" date="2023" name="Plants (Basel)">
        <title>Genomic Analysis of Leptolyngbya boryana CZ1 Reveals Efficient Carbon Fixation Modules.</title>
        <authorList>
            <person name="Bai X."/>
            <person name="Wang H."/>
            <person name="Cheng W."/>
            <person name="Wang J."/>
            <person name="Ma M."/>
            <person name="Hu H."/>
            <person name="Song Z."/>
            <person name="Ma H."/>
            <person name="Fan Y."/>
            <person name="Du C."/>
            <person name="Xu J."/>
        </authorList>
    </citation>
    <scope>NUCLEOTIDE SEQUENCE</scope>
    <source>
        <strain evidence="3">CZ1</strain>
    </source>
</reference>
<dbReference type="InterPro" id="IPR038673">
    <property type="entry name" value="OprB_sf"/>
</dbReference>
<feature type="compositionally biased region" description="Low complexity" evidence="2">
    <location>
        <begin position="86"/>
        <end position="96"/>
    </location>
</feature>
<evidence type="ECO:0000256" key="2">
    <source>
        <dbReference type="SAM" id="MobiDB-lite"/>
    </source>
</evidence>
<name>A0AA96X3K6_LEPBY</name>
<evidence type="ECO:0008006" key="4">
    <source>
        <dbReference type="Google" id="ProtNLM"/>
    </source>
</evidence>
<dbReference type="EMBL" id="CP130144">
    <property type="protein sequence ID" value="WNZ44900.1"/>
    <property type="molecule type" value="Genomic_DNA"/>
</dbReference>
<proteinExistence type="inferred from homology"/>
<dbReference type="Gene3D" id="2.40.160.180">
    <property type="entry name" value="Carbohydrate-selective porin OprB"/>
    <property type="match status" value="1"/>
</dbReference>